<comment type="similarity">
    <text evidence="2">Belongs to the AzlC family.</text>
</comment>
<name>A0A9X3UFR3_9HYPH</name>
<feature type="transmembrane region" description="Helical" evidence="8">
    <location>
        <begin position="118"/>
        <end position="143"/>
    </location>
</feature>
<accession>A0A9X3UFR3</accession>
<evidence type="ECO:0000256" key="8">
    <source>
        <dbReference type="SAM" id="Phobius"/>
    </source>
</evidence>
<comment type="caution">
    <text evidence="9">The sequence shown here is derived from an EMBL/GenBank/DDBJ whole genome shotgun (WGS) entry which is preliminary data.</text>
</comment>
<proteinExistence type="inferred from homology"/>
<gene>
    <name evidence="9" type="ORF">OQ273_03990</name>
</gene>
<protein>
    <submittedName>
        <fullName evidence="9">AzlC family ABC transporter permease</fullName>
    </submittedName>
</protein>
<dbReference type="PANTHER" id="PTHR34979:SF1">
    <property type="entry name" value="INNER MEMBRANE PROTEIN YGAZ"/>
    <property type="match status" value="1"/>
</dbReference>
<comment type="subcellular location">
    <subcellularLocation>
        <location evidence="1">Cell membrane</location>
        <topology evidence="1">Multi-pass membrane protein</topology>
    </subcellularLocation>
</comment>
<evidence type="ECO:0000256" key="2">
    <source>
        <dbReference type="ARBA" id="ARBA00010735"/>
    </source>
</evidence>
<keyword evidence="3" id="KW-0813">Transport</keyword>
<dbReference type="GO" id="GO:1903785">
    <property type="term" value="P:L-valine transmembrane transport"/>
    <property type="evidence" value="ECO:0007669"/>
    <property type="project" value="TreeGrafter"/>
</dbReference>
<sequence length="234" mass="25545">MRDSLPIVVGAAPFGLLFGALAVENGFEVYQAVLMSAMLYAGASQMVGIDLFGTNVAPWIIVLSIFAVNFRHVLYSASIGPKMAGFSPLQKAIAFFFMIDPQFAEAEQRHERGQRLSFRWYMGAALPVYVAWTAEAAIGAYFGKLIKDPYAYGIDFMLPMYFLVLVMSFRRRKNWMPVVLASGVASVIAHHLVGSPWHVSIGAIAGIVLAAIMAGGDKKPETIEPDAEGVQHVR</sequence>
<evidence type="ECO:0000256" key="1">
    <source>
        <dbReference type="ARBA" id="ARBA00004651"/>
    </source>
</evidence>
<dbReference type="GO" id="GO:0005886">
    <property type="term" value="C:plasma membrane"/>
    <property type="evidence" value="ECO:0007669"/>
    <property type="project" value="UniProtKB-SubCell"/>
</dbReference>
<evidence type="ECO:0000256" key="3">
    <source>
        <dbReference type="ARBA" id="ARBA00022448"/>
    </source>
</evidence>
<keyword evidence="4" id="KW-1003">Cell membrane</keyword>
<reference evidence="9" key="1">
    <citation type="submission" date="2022-11" db="EMBL/GenBank/DDBJ databases">
        <title>Draft genome sequence of Hoeflea poritis E7-10 and Hoeflea prorocentri PM5-8, separated from scleractinian coral Porites lutea and marine dinoflagellate.</title>
        <authorList>
            <person name="Zhang G."/>
            <person name="Wei Q."/>
            <person name="Cai L."/>
        </authorList>
    </citation>
    <scope>NUCLEOTIDE SEQUENCE</scope>
    <source>
        <strain evidence="9">PM5-8</strain>
    </source>
</reference>
<evidence type="ECO:0000256" key="5">
    <source>
        <dbReference type="ARBA" id="ARBA00022692"/>
    </source>
</evidence>
<evidence type="ECO:0000256" key="7">
    <source>
        <dbReference type="ARBA" id="ARBA00023136"/>
    </source>
</evidence>
<keyword evidence="10" id="KW-1185">Reference proteome</keyword>
<dbReference type="RefSeq" id="WP_267989181.1">
    <property type="nucleotide sequence ID" value="NZ_JAPJZI010000001.1"/>
</dbReference>
<dbReference type="PANTHER" id="PTHR34979">
    <property type="entry name" value="INNER MEMBRANE PROTEIN YGAZ"/>
    <property type="match status" value="1"/>
</dbReference>
<evidence type="ECO:0000313" key="10">
    <source>
        <dbReference type="Proteomes" id="UP001151234"/>
    </source>
</evidence>
<evidence type="ECO:0000256" key="6">
    <source>
        <dbReference type="ARBA" id="ARBA00022989"/>
    </source>
</evidence>
<evidence type="ECO:0000256" key="4">
    <source>
        <dbReference type="ARBA" id="ARBA00022475"/>
    </source>
</evidence>
<feature type="transmembrane region" description="Helical" evidence="8">
    <location>
        <begin position="175"/>
        <end position="193"/>
    </location>
</feature>
<feature type="transmembrane region" description="Helical" evidence="8">
    <location>
        <begin position="46"/>
        <end position="68"/>
    </location>
</feature>
<dbReference type="InterPro" id="IPR011606">
    <property type="entry name" value="Brnchd-chn_aa_trnsp_permease"/>
</dbReference>
<feature type="transmembrane region" description="Helical" evidence="8">
    <location>
        <begin position="199"/>
        <end position="216"/>
    </location>
</feature>
<organism evidence="9 10">
    <name type="scientific">Hoeflea prorocentri</name>
    <dbReference type="NCBI Taxonomy" id="1922333"/>
    <lineage>
        <taxon>Bacteria</taxon>
        <taxon>Pseudomonadati</taxon>
        <taxon>Pseudomonadota</taxon>
        <taxon>Alphaproteobacteria</taxon>
        <taxon>Hyphomicrobiales</taxon>
        <taxon>Rhizobiaceae</taxon>
        <taxon>Hoeflea</taxon>
    </lineage>
</organism>
<evidence type="ECO:0000313" key="9">
    <source>
        <dbReference type="EMBL" id="MDA5397727.1"/>
    </source>
</evidence>
<keyword evidence="6 8" id="KW-1133">Transmembrane helix</keyword>
<keyword evidence="7 8" id="KW-0472">Membrane</keyword>
<dbReference type="AlphaFoldDB" id="A0A9X3UFR3"/>
<dbReference type="Proteomes" id="UP001151234">
    <property type="component" value="Unassembled WGS sequence"/>
</dbReference>
<feature type="transmembrane region" description="Helical" evidence="8">
    <location>
        <begin position="149"/>
        <end position="168"/>
    </location>
</feature>
<keyword evidence="5 8" id="KW-0812">Transmembrane</keyword>
<dbReference type="Pfam" id="PF03591">
    <property type="entry name" value="AzlC"/>
    <property type="match status" value="1"/>
</dbReference>
<dbReference type="EMBL" id="JAPJZI010000001">
    <property type="protein sequence ID" value="MDA5397727.1"/>
    <property type="molecule type" value="Genomic_DNA"/>
</dbReference>